<proteinExistence type="predicted"/>
<organism evidence="1 2">
    <name type="scientific">Chryseobacterium oranimense</name>
    <dbReference type="NCBI Taxonomy" id="421058"/>
    <lineage>
        <taxon>Bacteria</taxon>
        <taxon>Pseudomonadati</taxon>
        <taxon>Bacteroidota</taxon>
        <taxon>Flavobacteriia</taxon>
        <taxon>Flavobacteriales</taxon>
        <taxon>Weeksellaceae</taxon>
        <taxon>Chryseobacterium group</taxon>
        <taxon>Chryseobacterium</taxon>
    </lineage>
</organism>
<accession>A0A1M5X7B7</accession>
<sequence>MKNNIIENHNSIIEEEFKQLSLVAAGKLIETLKKYNDEYSLKLRSIIEKFICSKSFTDMKLDMWNLSESKKIKNHIKYDFNTNSLISELIYPSI</sequence>
<protein>
    <submittedName>
        <fullName evidence="1">Uncharacterized protein</fullName>
    </submittedName>
</protein>
<evidence type="ECO:0000313" key="1">
    <source>
        <dbReference type="EMBL" id="SHH95681.1"/>
    </source>
</evidence>
<reference evidence="2" key="1">
    <citation type="submission" date="2016-11" db="EMBL/GenBank/DDBJ databases">
        <authorList>
            <person name="Varghese N."/>
            <person name="Submissions S."/>
        </authorList>
    </citation>
    <scope>NUCLEOTIDE SEQUENCE [LARGE SCALE GENOMIC DNA]</scope>
    <source>
        <strain evidence="2">DSM 19055</strain>
    </source>
</reference>
<dbReference type="EMBL" id="FQWT01000010">
    <property type="protein sequence ID" value="SHH95681.1"/>
    <property type="molecule type" value="Genomic_DNA"/>
</dbReference>
<evidence type="ECO:0000313" key="2">
    <source>
        <dbReference type="Proteomes" id="UP000184047"/>
    </source>
</evidence>
<name>A0A1M5X7B7_9FLAO</name>
<gene>
    <name evidence="1" type="ORF">SAMN05421866_0021</name>
</gene>
<dbReference type="AlphaFoldDB" id="A0A1M5X7B7"/>
<dbReference type="STRING" id="421058.SAMN05421866_0021"/>
<dbReference type="Proteomes" id="UP000184047">
    <property type="component" value="Unassembled WGS sequence"/>
</dbReference>
<dbReference type="RefSeq" id="WP_073066923.1">
    <property type="nucleotide sequence ID" value="NZ_FQWT01000010.1"/>
</dbReference>
<keyword evidence="2" id="KW-1185">Reference proteome</keyword>